<accession>A0A095ZJH7</accession>
<protein>
    <submittedName>
        <fullName evidence="1">Uncharacterized protein</fullName>
    </submittedName>
</protein>
<name>A0A095ZJH7_9BACT</name>
<dbReference type="Proteomes" id="UP000029556">
    <property type="component" value="Unassembled WGS sequence"/>
</dbReference>
<dbReference type="AlphaFoldDB" id="A0A095ZJH7"/>
<evidence type="ECO:0000313" key="1">
    <source>
        <dbReference type="EMBL" id="KGF34818.1"/>
    </source>
</evidence>
<reference evidence="1 2" key="1">
    <citation type="submission" date="2014-07" db="EMBL/GenBank/DDBJ databases">
        <authorList>
            <person name="McCorrison J."/>
            <person name="Sanka R."/>
            <person name="Torralba M."/>
            <person name="Gillis M."/>
            <person name="Haft D.H."/>
            <person name="Methe B."/>
            <person name="Sutton G."/>
            <person name="Nelson K.E."/>
        </authorList>
    </citation>
    <scope>NUCLEOTIDE SEQUENCE [LARGE SCALE GENOMIC DNA]</scope>
    <source>
        <strain evidence="1 2">DNF00853</strain>
    </source>
</reference>
<sequence length="80" mass="9266">MAAYQHAFALQSHVNWRPKAMILAKKWVKKDGTRVIYRYNSLYINNIQKSLIFGVFAPSVSFVCKYAQNKKACCQEKSHP</sequence>
<dbReference type="EMBL" id="JRNN01000064">
    <property type="protein sequence ID" value="KGF34818.1"/>
    <property type="molecule type" value="Genomic_DNA"/>
</dbReference>
<gene>
    <name evidence="1" type="ORF">HMPREF2137_06550</name>
</gene>
<proteinExistence type="predicted"/>
<organism evidence="1 2">
    <name type="scientific">Hoylesella buccalis DNF00853</name>
    <dbReference type="NCBI Taxonomy" id="1401074"/>
    <lineage>
        <taxon>Bacteria</taxon>
        <taxon>Pseudomonadati</taxon>
        <taxon>Bacteroidota</taxon>
        <taxon>Bacteroidia</taxon>
        <taxon>Bacteroidales</taxon>
        <taxon>Prevotellaceae</taxon>
        <taxon>Hoylesella</taxon>
    </lineage>
</organism>
<evidence type="ECO:0000313" key="2">
    <source>
        <dbReference type="Proteomes" id="UP000029556"/>
    </source>
</evidence>
<comment type="caution">
    <text evidence="1">The sequence shown here is derived from an EMBL/GenBank/DDBJ whole genome shotgun (WGS) entry which is preliminary data.</text>
</comment>